<evidence type="ECO:0000313" key="2">
    <source>
        <dbReference type="EMBL" id="CAK6435218.1"/>
    </source>
</evidence>
<feature type="compositionally biased region" description="Low complexity" evidence="1">
    <location>
        <begin position="247"/>
        <end position="262"/>
    </location>
</feature>
<evidence type="ECO:0000256" key="1">
    <source>
        <dbReference type="SAM" id="MobiDB-lite"/>
    </source>
</evidence>
<protein>
    <submittedName>
        <fullName evidence="2">Uncharacterized protein</fullName>
    </submittedName>
</protein>
<feature type="compositionally biased region" description="Polar residues" evidence="1">
    <location>
        <begin position="217"/>
        <end position="232"/>
    </location>
</feature>
<organism evidence="2 3">
    <name type="scientific">Pipistrellus nathusii</name>
    <name type="common">Nathusius' pipistrelle</name>
    <dbReference type="NCBI Taxonomy" id="59473"/>
    <lineage>
        <taxon>Eukaryota</taxon>
        <taxon>Metazoa</taxon>
        <taxon>Chordata</taxon>
        <taxon>Craniata</taxon>
        <taxon>Vertebrata</taxon>
        <taxon>Euteleostomi</taxon>
        <taxon>Mammalia</taxon>
        <taxon>Eutheria</taxon>
        <taxon>Laurasiatheria</taxon>
        <taxon>Chiroptera</taxon>
        <taxon>Yangochiroptera</taxon>
        <taxon>Vespertilionidae</taxon>
        <taxon>Pipistrellus</taxon>
    </lineage>
</organism>
<dbReference type="EMBL" id="OY882869">
    <property type="protein sequence ID" value="CAK6435218.1"/>
    <property type="molecule type" value="Genomic_DNA"/>
</dbReference>
<accession>A0ABN9ZCC3</accession>
<dbReference type="PANTHER" id="PTHR34438:SF1">
    <property type="entry name" value="CHROMOSOME 2 OPEN READING FRAME 81"/>
    <property type="match status" value="1"/>
</dbReference>
<sequence>MAHESSRQVRDRGATRSKTEKTRPPTVPVPQVDIVPGRLTEAEWMLLTMVEEGEDVVGDVLADLLGRVMDSAFKVYLTQQCIPFTINQAREAMLQIIEWRFLARDEGESAVAEDPTWGEDEEPLACRTDVWAQGSVPLLHEPASVKLEDSFQSEDQESVDQISVGRSLMDGGSEEQVESSKPRDTLSPPPTPELFQKAGPTDTLEELENQEGGYPSSAESRNPSLQQLSESVEQVIERAPSGSPHPSLELSLAASSQESAESTRPLSSQFSVEGLCFPPDTGDMSEQVLKKDEMSHTALDSIIPSPSESFLQPWCLDSQLRTHPRKVARKPSVLPSQWVCPVVEVVDPDSEVQPLEIYRRLPRVKRTEAPAKQATGSSFRVPRAAFYPRPPCGPFPALHPGPQLPPLSFGPSPPASQSNRLLPGPGSHFFEKHLEFSQMARSPSPCTWPGAKWPRGWEGEAELLEELWAARTHVPPQGPPDQEGQDPRRWSDLEPQVLKATSQVMWQPVLLPEALKLAPGVSMWNPTTQVLLRSSTPQQDKKDCTSPSVEMRPIQTEAQV</sequence>
<feature type="region of interest" description="Disordered" evidence="1">
    <location>
        <begin position="1"/>
        <end position="30"/>
    </location>
</feature>
<dbReference type="InterPro" id="IPR028042">
    <property type="entry name" value="DUF4639"/>
</dbReference>
<evidence type="ECO:0000313" key="3">
    <source>
        <dbReference type="Proteomes" id="UP001314169"/>
    </source>
</evidence>
<feature type="compositionally biased region" description="Basic and acidic residues" evidence="1">
    <location>
        <begin position="1"/>
        <end position="23"/>
    </location>
</feature>
<feature type="region of interest" description="Disordered" evidence="1">
    <location>
        <begin position="531"/>
        <end position="560"/>
    </location>
</feature>
<proteinExistence type="predicted"/>
<name>A0ABN9ZCC3_PIPNA</name>
<dbReference type="Pfam" id="PF15479">
    <property type="entry name" value="DUF4639"/>
    <property type="match status" value="1"/>
</dbReference>
<feature type="non-terminal residue" evidence="2">
    <location>
        <position position="560"/>
    </location>
</feature>
<dbReference type="PANTHER" id="PTHR34438">
    <property type="entry name" value="SI:DKEY-97L20.6"/>
    <property type="match status" value="1"/>
</dbReference>
<feature type="region of interest" description="Disordered" evidence="1">
    <location>
        <begin position="167"/>
        <end position="285"/>
    </location>
</feature>
<reference evidence="2" key="1">
    <citation type="submission" date="2023-12" db="EMBL/GenBank/DDBJ databases">
        <authorList>
            <person name="Brown T."/>
        </authorList>
    </citation>
    <scope>NUCLEOTIDE SEQUENCE</scope>
</reference>
<feature type="region of interest" description="Disordered" evidence="1">
    <location>
        <begin position="397"/>
        <end position="424"/>
    </location>
</feature>
<dbReference type="Proteomes" id="UP001314169">
    <property type="component" value="Chromosome 12"/>
</dbReference>
<feature type="non-terminal residue" evidence="2">
    <location>
        <position position="1"/>
    </location>
</feature>
<keyword evidence="3" id="KW-1185">Reference proteome</keyword>
<gene>
    <name evidence="2" type="ORF">MPIPNATIZW_LOCUS3524</name>
</gene>